<dbReference type="Gene3D" id="3.40.190.10">
    <property type="entry name" value="Periplasmic binding protein-like II"/>
    <property type="match status" value="1"/>
</dbReference>
<reference evidence="2" key="1">
    <citation type="submission" date="2018-05" db="EMBL/GenBank/DDBJ databases">
        <authorList>
            <person name="Lanie J.A."/>
            <person name="Ng W.-L."/>
            <person name="Kazmierczak K.M."/>
            <person name="Andrzejewski T.M."/>
            <person name="Davidsen T.M."/>
            <person name="Wayne K.J."/>
            <person name="Tettelin H."/>
            <person name="Glass J.I."/>
            <person name="Rusch D."/>
            <person name="Podicherti R."/>
            <person name="Tsui H.-C.T."/>
            <person name="Winkler M.E."/>
        </authorList>
    </citation>
    <scope>NUCLEOTIDE SEQUENCE</scope>
</reference>
<name>A0A382PGM2_9ZZZZ</name>
<dbReference type="Pfam" id="PF00496">
    <property type="entry name" value="SBP_bac_5"/>
    <property type="match status" value="1"/>
</dbReference>
<dbReference type="EMBL" id="UINC01107282">
    <property type="protein sequence ID" value="SVC72534.1"/>
    <property type="molecule type" value="Genomic_DNA"/>
</dbReference>
<dbReference type="GO" id="GO:0015833">
    <property type="term" value="P:peptide transport"/>
    <property type="evidence" value="ECO:0007669"/>
    <property type="project" value="TreeGrafter"/>
</dbReference>
<dbReference type="Gene3D" id="3.10.105.10">
    <property type="entry name" value="Dipeptide-binding Protein, Domain 3"/>
    <property type="match status" value="1"/>
</dbReference>
<proteinExistence type="predicted"/>
<feature type="non-terminal residue" evidence="2">
    <location>
        <position position="1"/>
    </location>
</feature>
<evidence type="ECO:0000313" key="2">
    <source>
        <dbReference type="EMBL" id="SVC72534.1"/>
    </source>
</evidence>
<dbReference type="SUPFAM" id="SSF53850">
    <property type="entry name" value="Periplasmic binding protein-like II"/>
    <property type="match status" value="1"/>
</dbReference>
<protein>
    <recommendedName>
        <fullName evidence="1">Solute-binding protein family 5 domain-containing protein</fullName>
    </recommendedName>
</protein>
<sequence length="332" mass="37462">QKVVFKRVPYDHWRYTPDFPELEYRWMGEASTRLAALLTDEVHITQLPEDLIPQAEADGMKLISGALSGQRVFLSFKGVYLDSKTACGYRNCDSPFLDRNVRQALNRAVNRDELNTAFFGGKGQKMVMNHIPPTASYWNTDWDRDFDANWGFNPTAARALLAESGYNDDNPLEVGVEVTTHSQYGQSADVLEIIAGYWNDIGVKANLLTIDYATNRANTRAFKYTDHVSFAATASFDIQGWRVYNSHVVPRGGSLELINTGALIDQLQAEMDSAKQNVLLRQIGDMAFNEYMGIYLYWIPAQLVINPNFVASYNFPGSLSAIWTHYELLKAN</sequence>
<gene>
    <name evidence="2" type="ORF">METZ01_LOCUS325388</name>
</gene>
<dbReference type="GO" id="GO:1904680">
    <property type="term" value="F:peptide transmembrane transporter activity"/>
    <property type="evidence" value="ECO:0007669"/>
    <property type="project" value="TreeGrafter"/>
</dbReference>
<dbReference type="InterPro" id="IPR039424">
    <property type="entry name" value="SBP_5"/>
</dbReference>
<dbReference type="AlphaFoldDB" id="A0A382PGM2"/>
<organism evidence="2">
    <name type="scientific">marine metagenome</name>
    <dbReference type="NCBI Taxonomy" id="408172"/>
    <lineage>
        <taxon>unclassified sequences</taxon>
        <taxon>metagenomes</taxon>
        <taxon>ecological metagenomes</taxon>
    </lineage>
</organism>
<dbReference type="InterPro" id="IPR000914">
    <property type="entry name" value="SBP_5_dom"/>
</dbReference>
<accession>A0A382PGM2</accession>
<evidence type="ECO:0000259" key="1">
    <source>
        <dbReference type="Pfam" id="PF00496"/>
    </source>
</evidence>
<feature type="domain" description="Solute-binding protein family 5" evidence="1">
    <location>
        <begin position="1"/>
        <end position="222"/>
    </location>
</feature>
<dbReference type="PANTHER" id="PTHR30290">
    <property type="entry name" value="PERIPLASMIC BINDING COMPONENT OF ABC TRANSPORTER"/>
    <property type="match status" value="1"/>
</dbReference>